<evidence type="ECO:0000256" key="6">
    <source>
        <dbReference type="ARBA" id="ARBA00023098"/>
    </source>
</evidence>
<dbReference type="NCBIfam" id="TIGR00556">
    <property type="entry name" value="pantethn_trn"/>
    <property type="match status" value="1"/>
</dbReference>
<comment type="cofactor">
    <cofactor evidence="10">
        <name>Mg(2+)</name>
        <dbReference type="ChEBI" id="CHEBI:18420"/>
    </cofactor>
</comment>
<dbReference type="Pfam" id="PF01648">
    <property type="entry name" value="ACPS"/>
    <property type="match status" value="1"/>
</dbReference>
<evidence type="ECO:0000256" key="4">
    <source>
        <dbReference type="ARBA" id="ARBA00022832"/>
    </source>
</evidence>
<dbReference type="EC" id="2.7.8.7" evidence="10"/>
<dbReference type="InterPro" id="IPR004568">
    <property type="entry name" value="Ppantetheine-prot_Trfase_dom"/>
</dbReference>
<keyword evidence="7 10" id="KW-0275">Fatty acid biosynthesis</keyword>
<evidence type="ECO:0000256" key="11">
    <source>
        <dbReference type="SAM" id="MobiDB-lite"/>
    </source>
</evidence>
<dbReference type="STRING" id="105559.Nwat_2314"/>
<gene>
    <name evidence="10" type="primary">acpS</name>
    <name evidence="13" type="ordered locus">Nwat_2314</name>
</gene>
<dbReference type="eggNOG" id="COG0736">
    <property type="taxonomic scope" value="Bacteria"/>
</dbReference>
<dbReference type="Gene3D" id="3.90.470.20">
    <property type="entry name" value="4'-phosphopantetheinyl transferase domain"/>
    <property type="match status" value="1"/>
</dbReference>
<evidence type="ECO:0000256" key="5">
    <source>
        <dbReference type="ARBA" id="ARBA00022842"/>
    </source>
</evidence>
<evidence type="ECO:0000313" key="13">
    <source>
        <dbReference type="EMBL" id="ADJ29142.1"/>
    </source>
</evidence>
<keyword evidence="3 10" id="KW-0479">Metal-binding</keyword>
<dbReference type="HAMAP" id="MF_00101">
    <property type="entry name" value="AcpS"/>
    <property type="match status" value="1"/>
</dbReference>
<dbReference type="SUPFAM" id="SSF56214">
    <property type="entry name" value="4'-phosphopantetheinyl transferase"/>
    <property type="match status" value="1"/>
</dbReference>
<keyword evidence="1 10" id="KW-0444">Lipid biosynthesis</keyword>
<dbReference type="KEGG" id="nwa:Nwat_2314"/>
<evidence type="ECO:0000256" key="9">
    <source>
        <dbReference type="ARBA" id="ARBA00054726"/>
    </source>
</evidence>
<keyword evidence="10" id="KW-0963">Cytoplasm</keyword>
<keyword evidence="4 10" id="KW-0276">Fatty acid metabolism</keyword>
<dbReference type="RefSeq" id="WP_013221214.1">
    <property type="nucleotide sequence ID" value="NC_014315.1"/>
</dbReference>
<protein>
    <recommendedName>
        <fullName evidence="10">Holo-[acyl-carrier-protein] synthase</fullName>
        <shortName evidence="10">Holo-ACP synthase</shortName>
        <ecNumber evidence="10">2.7.8.7</ecNumber>
    </recommendedName>
    <alternativeName>
        <fullName evidence="10">4'-phosphopantetheinyl transferase AcpS</fullName>
    </alternativeName>
</protein>
<evidence type="ECO:0000256" key="10">
    <source>
        <dbReference type="HAMAP-Rule" id="MF_00101"/>
    </source>
</evidence>
<comment type="function">
    <text evidence="10">Transfers the 4'-phosphopantetheine moiety from coenzyme A to a Ser of acyl-carrier-protein.</text>
</comment>
<keyword evidence="14" id="KW-1185">Reference proteome</keyword>
<evidence type="ECO:0000256" key="8">
    <source>
        <dbReference type="ARBA" id="ARBA00050875"/>
    </source>
</evidence>
<dbReference type="Proteomes" id="UP000000393">
    <property type="component" value="Chromosome"/>
</dbReference>
<dbReference type="GO" id="GO:0008897">
    <property type="term" value="F:holo-[acyl-carrier-protein] synthase activity"/>
    <property type="evidence" value="ECO:0007669"/>
    <property type="project" value="UniProtKB-UniRule"/>
</dbReference>
<accession>D8K8M2</accession>
<dbReference type="GO" id="GO:0000287">
    <property type="term" value="F:magnesium ion binding"/>
    <property type="evidence" value="ECO:0007669"/>
    <property type="project" value="UniProtKB-UniRule"/>
</dbReference>
<organism evidence="13 14">
    <name type="scientific">Nitrosococcus watsoni (strain C-113)</name>
    <dbReference type="NCBI Taxonomy" id="105559"/>
    <lineage>
        <taxon>Bacteria</taxon>
        <taxon>Pseudomonadati</taxon>
        <taxon>Pseudomonadota</taxon>
        <taxon>Gammaproteobacteria</taxon>
        <taxon>Chromatiales</taxon>
        <taxon>Chromatiaceae</taxon>
        <taxon>Nitrosococcus</taxon>
    </lineage>
</organism>
<name>D8K8M2_NITWC</name>
<keyword evidence="5 10" id="KW-0460">Magnesium</keyword>
<evidence type="ECO:0000256" key="7">
    <source>
        <dbReference type="ARBA" id="ARBA00023160"/>
    </source>
</evidence>
<dbReference type="GO" id="GO:0005737">
    <property type="term" value="C:cytoplasm"/>
    <property type="evidence" value="ECO:0007669"/>
    <property type="project" value="UniProtKB-SubCell"/>
</dbReference>
<dbReference type="FunFam" id="3.90.470.20:FF:000001">
    <property type="entry name" value="Holo-[acyl-carrier-protein] synthase"/>
    <property type="match status" value="1"/>
</dbReference>
<keyword evidence="6 10" id="KW-0443">Lipid metabolism</keyword>
<dbReference type="InterPro" id="IPR002582">
    <property type="entry name" value="ACPS"/>
</dbReference>
<feature type="domain" description="4'-phosphopantetheinyl transferase" evidence="12">
    <location>
        <begin position="4"/>
        <end position="120"/>
    </location>
</feature>
<feature type="region of interest" description="Disordered" evidence="11">
    <location>
        <begin position="135"/>
        <end position="160"/>
    </location>
</feature>
<dbReference type="InterPro" id="IPR037143">
    <property type="entry name" value="4-PPantetheinyl_Trfase_dom_sf"/>
</dbReference>
<feature type="binding site" evidence="10">
    <location>
        <position position="8"/>
    </location>
    <ligand>
        <name>Mg(2+)</name>
        <dbReference type="ChEBI" id="CHEBI:18420"/>
    </ligand>
</feature>
<feature type="binding site" evidence="10">
    <location>
        <position position="57"/>
    </location>
    <ligand>
        <name>Mg(2+)</name>
        <dbReference type="ChEBI" id="CHEBI:18420"/>
    </ligand>
</feature>
<dbReference type="EMBL" id="CP002086">
    <property type="protein sequence ID" value="ADJ29142.1"/>
    <property type="molecule type" value="Genomic_DNA"/>
</dbReference>
<proteinExistence type="inferred from homology"/>
<dbReference type="AlphaFoldDB" id="D8K8M2"/>
<reference evidence="13 14" key="1">
    <citation type="submission" date="2010-06" db="EMBL/GenBank/DDBJ databases">
        <title>Complete sequence of chromosome of Nitrosococcus watsoni C-113.</title>
        <authorList>
            <consortium name="US DOE Joint Genome Institute"/>
            <person name="Lucas S."/>
            <person name="Copeland A."/>
            <person name="Lapidus A."/>
            <person name="Cheng J.-F."/>
            <person name="Bruce D."/>
            <person name="Goodwin L."/>
            <person name="Pitluck S."/>
            <person name="Malfatti S.A."/>
            <person name="Chain P.S.G."/>
            <person name="Land M."/>
            <person name="Hauser L."/>
            <person name="Kyrpides N."/>
            <person name="Ivanova N."/>
            <person name="Cambell M.A."/>
            <person name="Heidelberg J.F."/>
            <person name="Klotz M.G."/>
            <person name="Woyke T."/>
        </authorList>
    </citation>
    <scope>NUCLEOTIDE SEQUENCE [LARGE SCALE GENOMIC DNA]</scope>
    <source>
        <strain evidence="13 14">C-113</strain>
    </source>
</reference>
<dbReference type="NCBIfam" id="TIGR00516">
    <property type="entry name" value="acpS"/>
    <property type="match status" value="1"/>
</dbReference>
<comment type="function">
    <text evidence="9">Transfers the 4'-phosphopantetheine moiety from coenzyme A to the 'Ser-36' of acyl-carrier-protein.</text>
</comment>
<evidence type="ECO:0000259" key="12">
    <source>
        <dbReference type="Pfam" id="PF01648"/>
    </source>
</evidence>
<evidence type="ECO:0000256" key="2">
    <source>
        <dbReference type="ARBA" id="ARBA00022679"/>
    </source>
</evidence>
<evidence type="ECO:0000256" key="1">
    <source>
        <dbReference type="ARBA" id="ARBA00022516"/>
    </source>
</evidence>
<dbReference type="InterPro" id="IPR008278">
    <property type="entry name" value="4-PPantetheinyl_Trfase_dom"/>
</dbReference>
<evidence type="ECO:0000256" key="3">
    <source>
        <dbReference type="ARBA" id="ARBA00022723"/>
    </source>
</evidence>
<comment type="subcellular location">
    <subcellularLocation>
        <location evidence="10">Cytoplasm</location>
    </subcellularLocation>
</comment>
<comment type="catalytic activity">
    <reaction evidence="8 10">
        <text>apo-[ACP] + CoA = holo-[ACP] + adenosine 3',5'-bisphosphate + H(+)</text>
        <dbReference type="Rhea" id="RHEA:12068"/>
        <dbReference type="Rhea" id="RHEA-COMP:9685"/>
        <dbReference type="Rhea" id="RHEA-COMP:9690"/>
        <dbReference type="ChEBI" id="CHEBI:15378"/>
        <dbReference type="ChEBI" id="CHEBI:29999"/>
        <dbReference type="ChEBI" id="CHEBI:57287"/>
        <dbReference type="ChEBI" id="CHEBI:58343"/>
        <dbReference type="ChEBI" id="CHEBI:64479"/>
        <dbReference type="EC" id="2.7.8.7"/>
    </reaction>
</comment>
<dbReference type="OrthoDB" id="517356at2"/>
<evidence type="ECO:0000313" key="14">
    <source>
        <dbReference type="Proteomes" id="UP000000393"/>
    </source>
</evidence>
<comment type="similarity">
    <text evidence="10">Belongs to the P-Pant transferase superfamily. AcpS family.</text>
</comment>
<sequence length="160" mass="17797">MIFGIGTDIVQVSRMTALLERYGERFPRRILTGDEFREFSASKQPAYFLAKRFAAKEAAVKALGTGFKRGLQPCHIGVGHTERGQPFLEWQGRANELVRLLGVGRGLLSLADEKDYALAFVTLLTEREDIRSDLKSGERALNPHKLPDNGSEGHGLEERG</sequence>
<dbReference type="HOGENOM" id="CLU_089696_0_2_6"/>
<keyword evidence="2 10" id="KW-0808">Transferase</keyword>
<dbReference type="GO" id="GO:0006633">
    <property type="term" value="P:fatty acid biosynthetic process"/>
    <property type="evidence" value="ECO:0007669"/>
    <property type="project" value="UniProtKB-UniRule"/>
</dbReference>